<dbReference type="AlphaFoldDB" id="A0AAE2V8U6"/>
<name>A0AAE2V8U6_9BACT</name>
<reference evidence="3" key="1">
    <citation type="submission" date="2021-01" db="EMBL/GenBank/DDBJ databases">
        <title>Modified the classification status of verrucomicrobia.</title>
        <authorList>
            <person name="Feng X."/>
        </authorList>
    </citation>
    <scope>NUCLEOTIDE SEQUENCE</scope>
    <source>
        <strain evidence="3">5K15</strain>
    </source>
</reference>
<dbReference type="RefSeq" id="WP_309490661.1">
    <property type="nucleotide sequence ID" value="NZ_JAENIG010000009.1"/>
</dbReference>
<evidence type="ECO:0000259" key="2">
    <source>
        <dbReference type="Pfam" id="PF01370"/>
    </source>
</evidence>
<protein>
    <submittedName>
        <fullName evidence="3">NAD-dependent epimerase/dehydratase family protein</fullName>
    </submittedName>
</protein>
<proteinExistence type="inferred from homology"/>
<gene>
    <name evidence="3" type="ORF">JIN83_13825</name>
</gene>
<dbReference type="PANTHER" id="PTHR43000">
    <property type="entry name" value="DTDP-D-GLUCOSE 4,6-DEHYDRATASE-RELATED"/>
    <property type="match status" value="1"/>
</dbReference>
<keyword evidence="4" id="KW-1185">Reference proteome</keyword>
<accession>A0AAE2V8U6</accession>
<dbReference type="InterPro" id="IPR036291">
    <property type="entry name" value="NAD(P)-bd_dom_sf"/>
</dbReference>
<dbReference type="Gene3D" id="3.40.50.720">
    <property type="entry name" value="NAD(P)-binding Rossmann-like Domain"/>
    <property type="match status" value="1"/>
</dbReference>
<sequence>MKILVTGGAGFIGSHIVEHFQGKAEEIRVLDNLRTGYRENLHGLDHTFIEGSITDRALVKQAVEGVDYIFHMAAMVSVPESMAKISECVEINVNGLLNVLEEASAAKVKKLVFASSAANYGDNPTVPKVETMYPEPKSPYAITKLDGEYYLEMFRTEGLLETTSVRFFNVFGPRQDPKGAYAAAVPIFIEKAVKGENITVFGDGEQTRDFIYVKDIVGALVFAATTEGVHGTYNAGYGGQITINDLANNILASAGTDSKLVHGPERAGDVKHSRASSEKLRAAGWQPQHTLEEGLAATFEFFRNKLGA</sequence>
<evidence type="ECO:0000313" key="4">
    <source>
        <dbReference type="Proteomes" id="UP000634206"/>
    </source>
</evidence>
<feature type="domain" description="NAD-dependent epimerase/dehydratase" evidence="2">
    <location>
        <begin position="3"/>
        <end position="236"/>
    </location>
</feature>
<dbReference type="Gene3D" id="3.90.25.10">
    <property type="entry name" value="UDP-galactose 4-epimerase, domain 1"/>
    <property type="match status" value="1"/>
</dbReference>
<comment type="caution">
    <text evidence="3">The sequence shown here is derived from an EMBL/GenBank/DDBJ whole genome shotgun (WGS) entry which is preliminary data.</text>
</comment>
<dbReference type="Proteomes" id="UP000634206">
    <property type="component" value="Unassembled WGS sequence"/>
</dbReference>
<dbReference type="Pfam" id="PF01370">
    <property type="entry name" value="Epimerase"/>
    <property type="match status" value="1"/>
</dbReference>
<dbReference type="EMBL" id="JAENIG010000009">
    <property type="protein sequence ID" value="MBK1856047.1"/>
    <property type="molecule type" value="Genomic_DNA"/>
</dbReference>
<dbReference type="InterPro" id="IPR001509">
    <property type="entry name" value="Epimerase_deHydtase"/>
</dbReference>
<evidence type="ECO:0000313" key="3">
    <source>
        <dbReference type="EMBL" id="MBK1856047.1"/>
    </source>
</evidence>
<organism evidence="3 4">
    <name type="scientific">Oceaniferula flava</name>
    <dbReference type="NCBI Taxonomy" id="2800421"/>
    <lineage>
        <taxon>Bacteria</taxon>
        <taxon>Pseudomonadati</taxon>
        <taxon>Verrucomicrobiota</taxon>
        <taxon>Verrucomicrobiia</taxon>
        <taxon>Verrucomicrobiales</taxon>
        <taxon>Verrucomicrobiaceae</taxon>
        <taxon>Oceaniferula</taxon>
    </lineage>
</organism>
<dbReference type="SUPFAM" id="SSF51735">
    <property type="entry name" value="NAD(P)-binding Rossmann-fold domains"/>
    <property type="match status" value="1"/>
</dbReference>
<comment type="similarity">
    <text evidence="1">Belongs to the NAD(P)-dependent epimerase/dehydratase family.</text>
</comment>
<evidence type="ECO:0000256" key="1">
    <source>
        <dbReference type="ARBA" id="ARBA00007637"/>
    </source>
</evidence>